<name>A0A1J7IWZ0_9PEZI</name>
<dbReference type="InterPro" id="IPR053013">
    <property type="entry name" value="LAT"/>
</dbReference>
<dbReference type="InParanoid" id="A0A1J7IWZ0"/>
<proteinExistence type="predicted"/>
<dbReference type="FunCoup" id="A0A1J7IWZ0">
    <property type="interactions" value="90"/>
</dbReference>
<reference evidence="3 4" key="1">
    <citation type="submission" date="2016-10" db="EMBL/GenBank/DDBJ databases">
        <title>Draft genome sequence of Coniochaeta ligniaria NRRL30616, a lignocellulolytic fungus for bioabatement of inhibitors in plant biomass hydrolysates.</title>
        <authorList>
            <consortium name="DOE Joint Genome Institute"/>
            <person name="Jimenez D.J."/>
            <person name="Hector R.E."/>
            <person name="Riley R."/>
            <person name="Sun H."/>
            <person name="Grigoriev I.V."/>
            <person name="Van Elsas J.D."/>
            <person name="Nichols N.N."/>
        </authorList>
    </citation>
    <scope>NUCLEOTIDE SEQUENCE [LARGE SCALE GENOMIC DNA]</scope>
    <source>
        <strain evidence="3 4">NRRL 30616</strain>
    </source>
</reference>
<accession>A0A1J7IWZ0</accession>
<dbReference type="STRING" id="1408157.A0A1J7IWZ0"/>
<dbReference type="CDD" id="cd04301">
    <property type="entry name" value="NAT_SF"/>
    <property type="match status" value="1"/>
</dbReference>
<dbReference type="PANTHER" id="PTHR34815">
    <property type="entry name" value="LYSINE ACETYLTRANSFERASE"/>
    <property type="match status" value="1"/>
</dbReference>
<gene>
    <name evidence="3" type="ORF">CONLIGDRAFT_242192</name>
</gene>
<dbReference type="EMBL" id="KV875095">
    <property type="protein sequence ID" value="OIW31837.1"/>
    <property type="molecule type" value="Genomic_DNA"/>
</dbReference>
<evidence type="ECO:0000259" key="2">
    <source>
        <dbReference type="Pfam" id="PF22998"/>
    </source>
</evidence>
<feature type="compositionally biased region" description="Low complexity" evidence="1">
    <location>
        <begin position="1"/>
        <end position="21"/>
    </location>
</feature>
<evidence type="ECO:0000313" key="4">
    <source>
        <dbReference type="Proteomes" id="UP000182658"/>
    </source>
</evidence>
<dbReference type="Proteomes" id="UP000182658">
    <property type="component" value="Unassembled WGS sequence"/>
</dbReference>
<feature type="region of interest" description="Disordered" evidence="1">
    <location>
        <begin position="1"/>
        <end position="22"/>
    </location>
</feature>
<dbReference type="PANTHER" id="PTHR34815:SF4">
    <property type="entry name" value="N-ACETYLTRANSFERASE DOMAIN-CONTAINING PROTEIN"/>
    <property type="match status" value="1"/>
</dbReference>
<evidence type="ECO:0000313" key="3">
    <source>
        <dbReference type="EMBL" id="OIW31837.1"/>
    </source>
</evidence>
<sequence>MGSSTDPSSLPSASSPNLTLTQATASERERIWSLTHRQWGGVLSHEQYVAREAYLRNVPLQKNGGITHWVLTDSTLAPDQRPILSSCDTYRKRAVSCTPSGVVTDGTAHGIGAVFTDPQYRGKGYASRMLKELGPVLRTWQTADGQEALFSVLYSDIGKSFYAKSGWAAFPSSHLAFPVVSTTPQTGSTDSVSATPIGYHEPAELCAADESLLRAALPRRAADKGATAVVALVPDLDSVLWHLMREDFIAKHVFGRTPTVKGAVYGEKEGARVWAVWTRAYYGEVGTLHFLRFVLEDEDAAEEDNARGVAAVVGVARAQAAEWRCREVQTWNPSPRLRALVERAGLGAEFVDRDSESIASLMWYGEGETRDVDWFYNEKFGWC</sequence>
<dbReference type="OrthoDB" id="2020070at2759"/>
<dbReference type="AlphaFoldDB" id="A0A1J7IWZ0"/>
<dbReference type="Gene3D" id="3.40.630.30">
    <property type="match status" value="1"/>
</dbReference>
<dbReference type="InterPro" id="IPR055100">
    <property type="entry name" value="GNAT_LYC1-like"/>
</dbReference>
<dbReference type="SUPFAM" id="SSF55729">
    <property type="entry name" value="Acyl-CoA N-acyltransferases (Nat)"/>
    <property type="match status" value="1"/>
</dbReference>
<evidence type="ECO:0000256" key="1">
    <source>
        <dbReference type="SAM" id="MobiDB-lite"/>
    </source>
</evidence>
<protein>
    <recommendedName>
        <fullName evidence="2">LYC1 C-terminal domain-containing protein</fullName>
    </recommendedName>
</protein>
<dbReference type="InterPro" id="IPR016181">
    <property type="entry name" value="Acyl_CoA_acyltransferase"/>
</dbReference>
<feature type="domain" description="LYC1 C-terminal" evidence="2">
    <location>
        <begin position="180"/>
        <end position="383"/>
    </location>
</feature>
<keyword evidence="4" id="KW-1185">Reference proteome</keyword>
<organism evidence="3 4">
    <name type="scientific">Coniochaeta ligniaria NRRL 30616</name>
    <dbReference type="NCBI Taxonomy" id="1408157"/>
    <lineage>
        <taxon>Eukaryota</taxon>
        <taxon>Fungi</taxon>
        <taxon>Dikarya</taxon>
        <taxon>Ascomycota</taxon>
        <taxon>Pezizomycotina</taxon>
        <taxon>Sordariomycetes</taxon>
        <taxon>Sordariomycetidae</taxon>
        <taxon>Coniochaetales</taxon>
        <taxon>Coniochaetaceae</taxon>
        <taxon>Coniochaeta</taxon>
    </lineage>
</organism>
<dbReference type="Pfam" id="PF22998">
    <property type="entry name" value="GNAT_LYC1-like"/>
    <property type="match status" value="1"/>
</dbReference>